<evidence type="ECO:0000256" key="2">
    <source>
        <dbReference type="ARBA" id="ARBA00022989"/>
    </source>
</evidence>
<accession>A0A939NB56</accession>
<dbReference type="InterPro" id="IPR020846">
    <property type="entry name" value="MFS_dom"/>
</dbReference>
<comment type="caution">
    <text evidence="6">The sequence shown here is derived from an EMBL/GenBank/DDBJ whole genome shotgun (WGS) entry which is preliminary data.</text>
</comment>
<proteinExistence type="predicted"/>
<name>A0A939NB56_PRORE</name>
<reference evidence="6" key="1">
    <citation type="submission" date="2021-03" db="EMBL/GenBank/DDBJ databases">
        <title>Molecular epidemiology and mechanisms of colistin and carbapenem resistance in Enterobacteriaceae from clinical isolates, the environment and porcine samples in Pretoria, South Africa.</title>
        <authorList>
            <person name="Bogoshi D."/>
            <person name="Mbelle N.M."/>
            <person name="Naidoo V."/>
            <person name="Osei Sekyere J."/>
        </authorList>
    </citation>
    <scope>NUCLEOTIDE SEQUENCE</scope>
    <source>
        <strain evidence="6">C052</strain>
    </source>
</reference>
<feature type="domain" description="Major facilitator superfamily (MFS) profile" evidence="5">
    <location>
        <begin position="1"/>
        <end position="99"/>
    </location>
</feature>
<feature type="transmembrane region" description="Helical" evidence="4">
    <location>
        <begin position="12"/>
        <end position="32"/>
    </location>
</feature>
<keyword evidence="3 4" id="KW-0472">Membrane</keyword>
<sequence>MVPKGFCRKYGSLVYLCGMIGVTVGFISMLIIRTLFGAAEGPLQQHSIKWLITGSLKEVATAIGIATAGNPIGGAIAGPIMGILIITTGWRVAFLYLLQ</sequence>
<dbReference type="InterPro" id="IPR036259">
    <property type="entry name" value="MFS_trans_sf"/>
</dbReference>
<dbReference type="AlphaFoldDB" id="A0A939NB56"/>
<keyword evidence="1 4" id="KW-0812">Transmembrane</keyword>
<dbReference type="SUPFAM" id="SSF103473">
    <property type="entry name" value="MFS general substrate transporter"/>
    <property type="match status" value="1"/>
</dbReference>
<evidence type="ECO:0000313" key="7">
    <source>
        <dbReference type="Proteomes" id="UP000664477"/>
    </source>
</evidence>
<organism evidence="6 7">
    <name type="scientific">Providencia rettgeri</name>
    <dbReference type="NCBI Taxonomy" id="587"/>
    <lineage>
        <taxon>Bacteria</taxon>
        <taxon>Pseudomonadati</taxon>
        <taxon>Pseudomonadota</taxon>
        <taxon>Gammaproteobacteria</taxon>
        <taxon>Enterobacterales</taxon>
        <taxon>Morganellaceae</taxon>
        <taxon>Providencia</taxon>
    </lineage>
</organism>
<evidence type="ECO:0000313" key="6">
    <source>
        <dbReference type="EMBL" id="MBO1916103.1"/>
    </source>
</evidence>
<dbReference type="PROSITE" id="PS50850">
    <property type="entry name" value="MFS"/>
    <property type="match status" value="1"/>
</dbReference>
<dbReference type="GO" id="GO:0022857">
    <property type="term" value="F:transmembrane transporter activity"/>
    <property type="evidence" value="ECO:0007669"/>
    <property type="project" value="InterPro"/>
</dbReference>
<evidence type="ECO:0000259" key="5">
    <source>
        <dbReference type="PROSITE" id="PS50850"/>
    </source>
</evidence>
<evidence type="ECO:0000256" key="1">
    <source>
        <dbReference type="ARBA" id="ARBA00022692"/>
    </source>
</evidence>
<evidence type="ECO:0000256" key="4">
    <source>
        <dbReference type="SAM" id="Phobius"/>
    </source>
</evidence>
<feature type="transmembrane region" description="Helical" evidence="4">
    <location>
        <begin position="76"/>
        <end position="98"/>
    </location>
</feature>
<dbReference type="Proteomes" id="UP000664477">
    <property type="component" value="Unassembled WGS sequence"/>
</dbReference>
<evidence type="ECO:0000256" key="3">
    <source>
        <dbReference type="ARBA" id="ARBA00023136"/>
    </source>
</evidence>
<protein>
    <recommendedName>
        <fullName evidence="5">Major facilitator superfamily (MFS) profile domain-containing protein</fullName>
    </recommendedName>
</protein>
<dbReference type="EMBL" id="JAGETQ010000031">
    <property type="protein sequence ID" value="MBO1916103.1"/>
    <property type="molecule type" value="Genomic_DNA"/>
</dbReference>
<keyword evidence="2 4" id="KW-1133">Transmembrane helix</keyword>
<dbReference type="Gene3D" id="1.20.1250.20">
    <property type="entry name" value="MFS general substrate transporter like domains"/>
    <property type="match status" value="1"/>
</dbReference>
<gene>
    <name evidence="6" type="ORF">J4727_07960</name>
</gene>